<comment type="caution">
    <text evidence="1">The sequence shown here is derived from an EMBL/GenBank/DDBJ whole genome shotgun (WGS) entry which is preliminary data.</text>
</comment>
<dbReference type="PROSITE" id="PS51257">
    <property type="entry name" value="PROKAR_LIPOPROTEIN"/>
    <property type="match status" value="1"/>
</dbReference>
<dbReference type="Proteomes" id="UP000318995">
    <property type="component" value="Unassembled WGS sequence"/>
</dbReference>
<proteinExistence type="predicted"/>
<reference evidence="1 2" key="1">
    <citation type="submission" date="2019-02" db="EMBL/GenBank/DDBJ databases">
        <title>Deep-cultivation of Planctomycetes and their phenomic and genomic characterization uncovers novel biology.</title>
        <authorList>
            <person name="Wiegand S."/>
            <person name="Jogler M."/>
            <person name="Boedeker C."/>
            <person name="Pinto D."/>
            <person name="Vollmers J."/>
            <person name="Rivas-Marin E."/>
            <person name="Kohn T."/>
            <person name="Peeters S.H."/>
            <person name="Heuer A."/>
            <person name="Rast P."/>
            <person name="Oberbeckmann S."/>
            <person name="Bunk B."/>
            <person name="Jeske O."/>
            <person name="Meyerdierks A."/>
            <person name="Storesund J.E."/>
            <person name="Kallscheuer N."/>
            <person name="Luecker S."/>
            <person name="Lage O.M."/>
            <person name="Pohl T."/>
            <person name="Merkel B.J."/>
            <person name="Hornburger P."/>
            <person name="Mueller R.-W."/>
            <person name="Bruemmer F."/>
            <person name="Labrenz M."/>
            <person name="Spormann A.M."/>
            <person name="Op Den Camp H."/>
            <person name="Overmann J."/>
            <person name="Amann R."/>
            <person name="Jetten M.S.M."/>
            <person name="Mascher T."/>
            <person name="Medema M.H."/>
            <person name="Devos D.P."/>
            <person name="Kaster A.-K."/>
            <person name="Ovreas L."/>
            <person name="Rohde M."/>
            <person name="Galperin M.Y."/>
            <person name="Jogler C."/>
        </authorList>
    </citation>
    <scope>NUCLEOTIDE SEQUENCE [LARGE SCALE GENOMIC DNA]</scope>
    <source>
        <strain evidence="1 2">Pla111</strain>
    </source>
</reference>
<evidence type="ECO:0008006" key="3">
    <source>
        <dbReference type="Google" id="ProtNLM"/>
    </source>
</evidence>
<dbReference type="AlphaFoldDB" id="A0A5C5WDS9"/>
<dbReference type="EMBL" id="SJPH01000001">
    <property type="protein sequence ID" value="TWT48293.1"/>
    <property type="molecule type" value="Genomic_DNA"/>
</dbReference>
<evidence type="ECO:0000313" key="1">
    <source>
        <dbReference type="EMBL" id="TWT48293.1"/>
    </source>
</evidence>
<accession>A0A5C5WDS9</accession>
<organism evidence="1 2">
    <name type="scientific">Botrimarina hoheduenensis</name>
    <dbReference type="NCBI Taxonomy" id="2528000"/>
    <lineage>
        <taxon>Bacteria</taxon>
        <taxon>Pseudomonadati</taxon>
        <taxon>Planctomycetota</taxon>
        <taxon>Planctomycetia</taxon>
        <taxon>Pirellulales</taxon>
        <taxon>Lacipirellulaceae</taxon>
        <taxon>Botrimarina</taxon>
    </lineage>
</organism>
<gene>
    <name evidence="1" type="ORF">Pla111_00550</name>
</gene>
<name>A0A5C5WDS9_9BACT</name>
<sequence length="147" mass="15537">MSPGKTTISSIFFLLTAILLVGCDRGPAMGSVSGTVTLDGEPLKFGSVMFQNVAGGQPSRAQIQPDGRFVLSTFSPEDGAVVGSYRVRVMCYSSQDPAVGPTAGDSLGNLLIPERYTSFGASGLSYEIKEGDNSPIDIELTKQPQRR</sequence>
<protein>
    <recommendedName>
        <fullName evidence="3">Carboxypeptidase regulatory-like domain-containing protein</fullName>
    </recommendedName>
</protein>
<keyword evidence="2" id="KW-1185">Reference proteome</keyword>
<evidence type="ECO:0000313" key="2">
    <source>
        <dbReference type="Proteomes" id="UP000318995"/>
    </source>
</evidence>